<dbReference type="Gene3D" id="3.30.420.10">
    <property type="entry name" value="Ribonuclease H-like superfamily/Ribonuclease H"/>
    <property type="match status" value="1"/>
</dbReference>
<dbReference type="InterPro" id="IPR001584">
    <property type="entry name" value="Integrase_cat-core"/>
</dbReference>
<sequence>MKSRHTGCAQETAAAKADLSIRTGRRIEAGDRQIKKERHWRTRKDPLKAVWESVLVPLLEHEPTLTGITLWDYLDEHYPDQYPEPLLRTLQRRIKHWQATRGPGKAVIFRQSVPAGHQGLSDFTHPNTPISIAGEPFKHLLYQFRLAFSGWRDVHIVQGGESYSALADGLQTALHKLGGVPKEHRTDSLSAAYVNNAQKRYLTDSYQALCRHYGMRATTNNLGVSHENGAIETANGSLKRRIDQAIKLRRSADFSSLQSYADFINRIVGKLNKRCKGRLAEEQRVLRALPRHRFIDYTELTVKVTTSSTVAVKRGLYSVPSRLIGSRLRVHLYHDRLECFVGQERVIRLARVYPKSPASRARRIDYRHLIHSLAAKTPGLSLFAV</sequence>
<dbReference type="Pfam" id="PF22483">
    <property type="entry name" value="Mu-transpos_C_2"/>
    <property type="match status" value="1"/>
</dbReference>
<evidence type="ECO:0000256" key="1">
    <source>
        <dbReference type="ARBA" id="ARBA00009277"/>
    </source>
</evidence>
<dbReference type="InterPro" id="IPR036397">
    <property type="entry name" value="RNaseH_sf"/>
</dbReference>
<name>A0A3B0ZB82_9ZZZZ</name>
<dbReference type="PANTHER" id="PTHR35004:SF7">
    <property type="entry name" value="INTEGRASE PROTEIN"/>
    <property type="match status" value="1"/>
</dbReference>
<dbReference type="InterPro" id="IPR012337">
    <property type="entry name" value="RNaseH-like_sf"/>
</dbReference>
<dbReference type="GO" id="GO:0003676">
    <property type="term" value="F:nucleic acid binding"/>
    <property type="evidence" value="ECO:0007669"/>
    <property type="project" value="InterPro"/>
</dbReference>
<gene>
    <name evidence="3" type="ORF">MNBD_GAMMA18-2446</name>
</gene>
<evidence type="ECO:0000313" key="3">
    <source>
        <dbReference type="EMBL" id="VAW84782.1"/>
    </source>
</evidence>
<reference evidence="3" key="1">
    <citation type="submission" date="2018-06" db="EMBL/GenBank/DDBJ databases">
        <authorList>
            <person name="Zhirakovskaya E."/>
        </authorList>
    </citation>
    <scope>NUCLEOTIDE SEQUENCE</scope>
</reference>
<proteinExistence type="inferred from homology"/>
<dbReference type="GO" id="GO:0015074">
    <property type="term" value="P:DNA integration"/>
    <property type="evidence" value="ECO:0007669"/>
    <property type="project" value="InterPro"/>
</dbReference>
<comment type="similarity">
    <text evidence="1">Belongs to the transposase IS21/IS408/IS1162 family.</text>
</comment>
<organism evidence="3">
    <name type="scientific">hydrothermal vent metagenome</name>
    <dbReference type="NCBI Taxonomy" id="652676"/>
    <lineage>
        <taxon>unclassified sequences</taxon>
        <taxon>metagenomes</taxon>
        <taxon>ecological metagenomes</taxon>
    </lineage>
</organism>
<dbReference type="InterPro" id="IPR054353">
    <property type="entry name" value="IstA-like_C"/>
</dbReference>
<dbReference type="SUPFAM" id="SSF53098">
    <property type="entry name" value="Ribonuclease H-like"/>
    <property type="match status" value="1"/>
</dbReference>
<accession>A0A3B0ZB82</accession>
<dbReference type="AlphaFoldDB" id="A0A3B0ZB82"/>
<dbReference type="NCBIfam" id="NF033546">
    <property type="entry name" value="transpos_IS21"/>
    <property type="match status" value="1"/>
</dbReference>
<feature type="domain" description="Integrase catalytic" evidence="2">
    <location>
        <begin position="110"/>
        <end position="298"/>
    </location>
</feature>
<protein>
    <submittedName>
        <fullName evidence="3">Mobile element protein</fullName>
    </submittedName>
</protein>
<dbReference type="EMBL" id="UOFP01000067">
    <property type="protein sequence ID" value="VAW84782.1"/>
    <property type="molecule type" value="Genomic_DNA"/>
</dbReference>
<dbReference type="PANTHER" id="PTHR35004">
    <property type="entry name" value="TRANSPOSASE RV3428C-RELATED"/>
    <property type="match status" value="1"/>
</dbReference>
<evidence type="ECO:0000259" key="2">
    <source>
        <dbReference type="PROSITE" id="PS50994"/>
    </source>
</evidence>
<dbReference type="PROSITE" id="PS50994">
    <property type="entry name" value="INTEGRASE"/>
    <property type="match status" value="1"/>
</dbReference>